<feature type="compositionally biased region" description="Low complexity" evidence="1">
    <location>
        <begin position="484"/>
        <end position="500"/>
    </location>
</feature>
<feature type="compositionally biased region" description="Polar residues" evidence="1">
    <location>
        <begin position="531"/>
        <end position="544"/>
    </location>
</feature>
<organism evidence="2 3">
    <name type="scientific">Dioszegia hungarica</name>
    <dbReference type="NCBI Taxonomy" id="4972"/>
    <lineage>
        <taxon>Eukaryota</taxon>
        <taxon>Fungi</taxon>
        <taxon>Dikarya</taxon>
        <taxon>Basidiomycota</taxon>
        <taxon>Agaricomycotina</taxon>
        <taxon>Tremellomycetes</taxon>
        <taxon>Tremellales</taxon>
        <taxon>Bulleribasidiaceae</taxon>
        <taxon>Dioszegia</taxon>
    </lineage>
</organism>
<feature type="compositionally biased region" description="Basic and acidic residues" evidence="1">
    <location>
        <begin position="601"/>
        <end position="636"/>
    </location>
</feature>
<feature type="region of interest" description="Disordered" evidence="1">
    <location>
        <begin position="414"/>
        <end position="784"/>
    </location>
</feature>
<feature type="compositionally biased region" description="Low complexity" evidence="1">
    <location>
        <begin position="256"/>
        <end position="272"/>
    </location>
</feature>
<feature type="compositionally biased region" description="Pro residues" evidence="1">
    <location>
        <begin position="652"/>
        <end position="661"/>
    </location>
</feature>
<feature type="compositionally biased region" description="Low complexity" evidence="1">
    <location>
        <begin position="183"/>
        <end position="248"/>
    </location>
</feature>
<feature type="region of interest" description="Disordered" evidence="1">
    <location>
        <begin position="353"/>
        <end position="379"/>
    </location>
</feature>
<name>A0AA38H9M6_9TREE</name>
<evidence type="ECO:0000313" key="3">
    <source>
        <dbReference type="Proteomes" id="UP001164286"/>
    </source>
</evidence>
<feature type="region of interest" description="Disordered" evidence="1">
    <location>
        <begin position="1060"/>
        <end position="1121"/>
    </location>
</feature>
<protein>
    <submittedName>
        <fullName evidence="2">Uncharacterized protein</fullName>
    </submittedName>
</protein>
<feature type="compositionally biased region" description="Pro residues" evidence="1">
    <location>
        <begin position="668"/>
        <end position="698"/>
    </location>
</feature>
<feature type="compositionally biased region" description="Low complexity" evidence="1">
    <location>
        <begin position="545"/>
        <end position="554"/>
    </location>
</feature>
<keyword evidence="3" id="KW-1185">Reference proteome</keyword>
<feature type="compositionally biased region" description="Basic residues" evidence="1">
    <location>
        <begin position="1507"/>
        <end position="1517"/>
    </location>
</feature>
<proteinExistence type="predicted"/>
<dbReference type="EMBL" id="JAKWFO010000005">
    <property type="protein sequence ID" value="KAI9636502.1"/>
    <property type="molecule type" value="Genomic_DNA"/>
</dbReference>
<reference evidence="2" key="1">
    <citation type="journal article" date="2022" name="G3 (Bethesda)">
        <title>High quality genome of the basidiomycete yeast Dioszegia hungarica PDD-24b-2 isolated from cloud water.</title>
        <authorList>
            <person name="Jarrige D."/>
            <person name="Haridas S."/>
            <person name="Bleykasten-Grosshans C."/>
            <person name="Joly M."/>
            <person name="Nadalig T."/>
            <person name="Sancelme M."/>
            <person name="Vuilleumier S."/>
            <person name="Grigoriev I.V."/>
            <person name="Amato P."/>
            <person name="Bringel F."/>
        </authorList>
    </citation>
    <scope>NUCLEOTIDE SEQUENCE</scope>
    <source>
        <strain evidence="2">PDD-24b-2</strain>
    </source>
</reference>
<dbReference type="RefSeq" id="XP_052946279.1">
    <property type="nucleotide sequence ID" value="XM_053093286.1"/>
</dbReference>
<feature type="compositionally biased region" description="Low complexity" evidence="1">
    <location>
        <begin position="69"/>
        <end position="90"/>
    </location>
</feature>
<feature type="compositionally biased region" description="Low complexity" evidence="1">
    <location>
        <begin position="575"/>
        <end position="586"/>
    </location>
</feature>
<dbReference type="GeneID" id="77732491"/>
<feature type="compositionally biased region" description="Low complexity" evidence="1">
    <location>
        <begin position="1176"/>
        <end position="1187"/>
    </location>
</feature>
<feature type="compositionally biased region" description="Basic and acidic residues" evidence="1">
    <location>
        <begin position="743"/>
        <end position="754"/>
    </location>
</feature>
<dbReference type="Proteomes" id="UP001164286">
    <property type="component" value="Unassembled WGS sequence"/>
</dbReference>
<feature type="region of interest" description="Disordered" evidence="1">
    <location>
        <begin position="1346"/>
        <end position="1366"/>
    </location>
</feature>
<feature type="compositionally biased region" description="Basic and acidic residues" evidence="1">
    <location>
        <begin position="109"/>
        <end position="123"/>
    </location>
</feature>
<feature type="compositionally biased region" description="Low complexity" evidence="1">
    <location>
        <begin position="1239"/>
        <end position="1253"/>
    </location>
</feature>
<feature type="compositionally biased region" description="Polar residues" evidence="1">
    <location>
        <begin position="437"/>
        <end position="446"/>
    </location>
</feature>
<feature type="region of interest" description="Disordered" evidence="1">
    <location>
        <begin position="987"/>
        <end position="1017"/>
    </location>
</feature>
<gene>
    <name evidence="2" type="ORF">MKK02DRAFT_45206</name>
</gene>
<accession>A0AA38H9M6</accession>
<sequence>MDTALIDNAESNLPVDGLKVERRTEDIGTAAEKGSGAEASEAAVEIAAPAEEVQADRAGEGELAGGAAEGSEAPAEVPSADVAAAQAAEEGATEVETTKAEDESTSAVPEDKDGQDGGDETHPASEIVRTDTPGSRTSTPPPGAVTAPKKFSAVNVTKKFLSKTAQPSPVPSPGTKLGLNGRPSASPVPISSSSSRLLSTTLTTAPLAKSSASSTPPVPAVSASSSASPWAKPAAALETTSETSTQQTKRSLGNMASSTSQGQGQAQGSAASKTVAWRSVVPEGRSRIGMSRDFPTAREIAEGESRLGREIAEGKMQAQLAAQQQAAHNQALLKSLNAFTHLDSAHRWDDDDDGDDVIDFGDGSDLPPLPTPIDVAPPAAKPERYVAADDFDRSWPRKAPVEIAGRREERVLFNANSNRLEPSLPRQAPPPAPTRLMSRNSDQSVRPPTAAGPSILDRALPPHQQQQPGNRALPPHMAGMQQEAPRAMGSAPPAAAGRPAWSMPRDMGRPAPAPSAVPEREITRPAVRSPVKSTTNLPSRPTWEQQAAQPQQSAPRPPPPTQTPSSQAPPPPTQPSVTSPPAVSASLAGGKVDEQTAEMHTAAERARLRRLAEEAERSAAMERAKRKAKELEERLGIKSAAPAAPAAAPAPVAAPPPPPPTILRRPMPAAPAPPPGLAPSTSAPPPPVLAPAPAGPKPEPSRQVESSWRARPTSSAAEPPKANGPVPPAVAEKSTMPAQPRVDPIRQAHAHAERSLQQAIQAQPARASPPHIQAEAPQPVVPQAAAPSATVPALIEAVVRLPGQAMLPESDQPPRKDSGFDSMLARIQAAMAEARLVAPPIIESVLPPAPAPLPAAPAAAIAQITRSPPKAPSQPPKPTLPPLPYFFDVTHTHPPRSPPPAWRTYTVRLPSSHSPRPTISPARLKSSQTPLSHPQGWLLVFQPPLDLPPNTILADQLLPRPIYQQRFGRPLDSAPIVSISPRKLEPFERKKKKSSMSPVKSLRGMELMPPPSSAESLMAPTQPAYGWQRGDRAAGSSTWTTPAAFAAATVAPPAVSIDTAHLSPDASEGADPSALGLSQIKKPRSPVKSSPAAKAEKEGQFAQEAVSVGPIARSRPVEVKPGVRFMASSELEGDSLLDEVNKMSLETVGEGWGGDEKDDVSKTPGSETPKTPPSLSAGSSRGQPSSPGGAGTPWSRSTPRSATQHDHIKSVWDLAGSADATRPVPSTIADIPLPPPLVSAPSAQSAQSDSSAPMYPSLNTPSSEQIPAMPLPSSSALGYPQSSNSPFSPGSHGAFMRPPTNAHGYAYAPSPTGSAEPYSAAALAARPNGGFSSPWSPAAFGASMPSPGYGYTGKQQSSLPDPKATENSYAYSQAAAFAQAQQQRYAQAYVQQAQAQAQQAQVAAYQRAYGYGYTPQAAVQAQAQAQAQAAGQGGPRAAVGGGRFGQVQPQGQVQVQPGANGDYTHGQAVTGYGEGGYYAAVGAGQQSQRHLAAQSSPVYGQSPLPHSHPHAHGHGHHQQQPGQPQTPQQQQPGQAYGAGAVGQQIMRGQRKMW</sequence>
<feature type="compositionally biased region" description="Low complexity" evidence="1">
    <location>
        <begin position="640"/>
        <end position="651"/>
    </location>
</feature>
<feature type="region of interest" description="Disordered" evidence="1">
    <location>
        <begin position="1146"/>
        <end position="1316"/>
    </location>
</feature>
<comment type="caution">
    <text evidence="2">The sequence shown here is derived from an EMBL/GenBank/DDBJ whole genome shotgun (WGS) entry which is preliminary data.</text>
</comment>
<evidence type="ECO:0000313" key="2">
    <source>
        <dbReference type="EMBL" id="KAI9636502.1"/>
    </source>
</evidence>
<feature type="compositionally biased region" description="Low complexity" evidence="1">
    <location>
        <begin position="1518"/>
        <end position="1544"/>
    </location>
</feature>
<feature type="compositionally biased region" description="Polar residues" evidence="1">
    <location>
        <begin position="1272"/>
        <end position="1288"/>
    </location>
</feature>
<feature type="compositionally biased region" description="Pro residues" evidence="1">
    <location>
        <begin position="555"/>
        <end position="574"/>
    </location>
</feature>
<feature type="region of interest" description="Disordered" evidence="1">
    <location>
        <begin position="1488"/>
        <end position="1553"/>
    </location>
</feature>
<feature type="compositionally biased region" description="Low complexity" evidence="1">
    <location>
        <begin position="773"/>
        <end position="784"/>
    </location>
</feature>
<feature type="compositionally biased region" description="Basic and acidic residues" evidence="1">
    <location>
        <begin position="295"/>
        <end position="308"/>
    </location>
</feature>
<feature type="compositionally biased region" description="Polar residues" evidence="1">
    <location>
        <begin position="1488"/>
        <end position="1499"/>
    </location>
</feature>
<evidence type="ECO:0000256" key="1">
    <source>
        <dbReference type="SAM" id="MobiDB-lite"/>
    </source>
</evidence>
<feature type="region of interest" description="Disordered" evidence="1">
    <location>
        <begin position="51"/>
        <end position="308"/>
    </location>
</feature>